<accession>A0ABT6JJE8</accession>
<organism evidence="1 2">
    <name type="scientific">Luteimonas rhizosphaericola</name>
    <dbReference type="NCBI Taxonomy" id="3042024"/>
    <lineage>
        <taxon>Bacteria</taxon>
        <taxon>Pseudomonadati</taxon>
        <taxon>Pseudomonadota</taxon>
        <taxon>Gammaproteobacteria</taxon>
        <taxon>Lysobacterales</taxon>
        <taxon>Lysobacteraceae</taxon>
        <taxon>Luteimonas</taxon>
    </lineage>
</organism>
<dbReference type="PIRSF" id="PIRSF008546">
    <property type="entry name" value="UCP008546"/>
    <property type="match status" value="1"/>
</dbReference>
<dbReference type="Gene3D" id="1.25.40.380">
    <property type="entry name" value="Protein of unknown function DUF1810"/>
    <property type="match status" value="1"/>
</dbReference>
<reference evidence="1 2" key="1">
    <citation type="submission" date="2023-04" db="EMBL/GenBank/DDBJ databases">
        <title>Luteimonas sp. M1R5S18.</title>
        <authorList>
            <person name="Sun J.-Q."/>
        </authorList>
    </citation>
    <scope>NUCLEOTIDE SEQUENCE [LARGE SCALE GENOMIC DNA]</scope>
    <source>
        <strain evidence="1 2">M1R5S18</strain>
    </source>
</reference>
<proteinExistence type="predicted"/>
<dbReference type="InterPro" id="IPR014937">
    <property type="entry name" value="DUF1810"/>
</dbReference>
<keyword evidence="2" id="KW-1185">Reference proteome</keyword>
<dbReference type="SUPFAM" id="SSF140736">
    <property type="entry name" value="Rv1873-like"/>
    <property type="match status" value="1"/>
</dbReference>
<name>A0ABT6JJE8_9GAMM</name>
<dbReference type="EMBL" id="JARXRN010000024">
    <property type="protein sequence ID" value="MDH5830652.1"/>
    <property type="molecule type" value="Genomic_DNA"/>
</dbReference>
<gene>
    <name evidence="1" type="ORF">QFW80_09015</name>
</gene>
<dbReference type="RefSeq" id="WP_280601438.1">
    <property type="nucleotide sequence ID" value="NZ_JARXRN010000024.1"/>
</dbReference>
<dbReference type="Proteomes" id="UP001156831">
    <property type="component" value="Unassembled WGS sequence"/>
</dbReference>
<comment type="caution">
    <text evidence="1">The sequence shown here is derived from an EMBL/GenBank/DDBJ whole genome shotgun (WGS) entry which is preliminary data.</text>
</comment>
<evidence type="ECO:0000313" key="2">
    <source>
        <dbReference type="Proteomes" id="UP001156831"/>
    </source>
</evidence>
<dbReference type="Pfam" id="PF08837">
    <property type="entry name" value="DUF1810"/>
    <property type="match status" value="1"/>
</dbReference>
<evidence type="ECO:0000313" key="1">
    <source>
        <dbReference type="EMBL" id="MDH5830652.1"/>
    </source>
</evidence>
<protein>
    <submittedName>
        <fullName evidence="1">DUF1810 domain-containing protein</fullName>
    </submittedName>
</protein>
<sequence>MDDSTTGDGIDAATVGLERFLAAQADAYAGALRELQAGHKRTHWIWFVFPQLRGLGRSATSWTYGIAGLAEARAYLAHPVLGARLREATRAMLSHRDVDAAVILGELDALKFCSCMTLFSLAGPGEPAFDVALQRFFAGERDMRTLDLLRTSGPR</sequence>
<dbReference type="InterPro" id="IPR036287">
    <property type="entry name" value="Rv1873-like_sf"/>
</dbReference>